<accession>A0ACC0ZTZ2</accession>
<sequence>MVNCKHLTCKLFASFVFTLCRWEHGRPSFGWLLCLSFALGGFGFFSPGLFGFCKLCTFDLYIDSFMCLYNCKFVMHISSNYFKLVISFYVLEDCWCWKLKIVLNYGRNLHLSKYNVDKICLN</sequence>
<proteinExistence type="predicted"/>
<comment type="caution">
    <text evidence="1">The sequence shown here is derived from an EMBL/GenBank/DDBJ whole genome shotgun (WGS) entry which is preliminary data.</text>
</comment>
<reference evidence="2" key="1">
    <citation type="journal article" date="2023" name="G3 (Bethesda)">
        <title>Genome assembly and association tests identify interacting loci associated with vigor, precocity, and sex in interspecific pistachio rootstocks.</title>
        <authorList>
            <person name="Palmer W."/>
            <person name="Jacygrad E."/>
            <person name="Sagayaradj S."/>
            <person name="Cavanaugh K."/>
            <person name="Han R."/>
            <person name="Bertier L."/>
            <person name="Beede B."/>
            <person name="Kafkas S."/>
            <person name="Golino D."/>
            <person name="Preece J."/>
            <person name="Michelmore R."/>
        </authorList>
    </citation>
    <scope>NUCLEOTIDE SEQUENCE [LARGE SCALE GENOMIC DNA]</scope>
</reference>
<organism evidence="1 2">
    <name type="scientific">Pistacia atlantica</name>
    <dbReference type="NCBI Taxonomy" id="434234"/>
    <lineage>
        <taxon>Eukaryota</taxon>
        <taxon>Viridiplantae</taxon>
        <taxon>Streptophyta</taxon>
        <taxon>Embryophyta</taxon>
        <taxon>Tracheophyta</taxon>
        <taxon>Spermatophyta</taxon>
        <taxon>Magnoliopsida</taxon>
        <taxon>eudicotyledons</taxon>
        <taxon>Gunneridae</taxon>
        <taxon>Pentapetalae</taxon>
        <taxon>rosids</taxon>
        <taxon>malvids</taxon>
        <taxon>Sapindales</taxon>
        <taxon>Anacardiaceae</taxon>
        <taxon>Pistacia</taxon>
    </lineage>
</organism>
<evidence type="ECO:0000313" key="1">
    <source>
        <dbReference type="EMBL" id="KAJ0076234.1"/>
    </source>
</evidence>
<evidence type="ECO:0000313" key="2">
    <source>
        <dbReference type="Proteomes" id="UP001164250"/>
    </source>
</evidence>
<dbReference type="Proteomes" id="UP001164250">
    <property type="component" value="Chromosome 15"/>
</dbReference>
<protein>
    <submittedName>
        <fullName evidence="1">Uncharacterized protein</fullName>
    </submittedName>
</protein>
<keyword evidence="2" id="KW-1185">Reference proteome</keyword>
<gene>
    <name evidence="1" type="ORF">Patl1_33964</name>
</gene>
<dbReference type="EMBL" id="CM047910">
    <property type="protein sequence ID" value="KAJ0076234.1"/>
    <property type="molecule type" value="Genomic_DNA"/>
</dbReference>
<name>A0ACC0ZTZ2_9ROSI</name>